<sequence>MKQCWSEVPKRRPTFDKVFEQFKTINKGKRTNIMDSMLRMLENYSSNLEELIRERTEELEVEKQKTEQLLSQMLPLPVAETLIRGASVEPEYFDEVTIYFSDIIGFTTMSALCEPIEIVDLLNDLYTLFDAIIGHHDVYKVETIGDAYMVASGLPKRNGHRHAAEIANMSLDILSSVGTFRVKHIPDLPVKIRMGLHSGPCAAGVVGLTMPRYCLFGDTVNTASRIESTGLPYRIHISQNTMRILQNLKDGYKMNFRGKTELKGKGLEDTYWLVGKKGFTKTLPHPPEIKPGKKEEEGREGKRKEEEEREEREGRREGGRKGGREEGGRVGNEGEGRRGEKGRKKGRRKSGKEERRGGKAREGKEGRSGKGRGKKERRKEGVGKGGGRKKEGRRKSGKGRGGEERREGKKEGRSGKGRVGEERRGKEGRKEGRRKSGEGRREGRKQGKGGEKRRKGKKRRRKSGKGRGEERRENEGRKEGRKEGRSGKGRGGEERREGKRRRKSGTGRGGKERREGEGRVEGRKEAGKGRRKEKEREEKKEEEWERERGREKGE</sequence>
<dbReference type="Gene3D" id="6.10.250.780">
    <property type="match status" value="1"/>
</dbReference>
<evidence type="ECO:0000256" key="7">
    <source>
        <dbReference type="RuleBase" id="RU000405"/>
    </source>
</evidence>
<dbReference type="PANTHER" id="PTHR11920">
    <property type="entry name" value="GUANYLYL CYCLASE"/>
    <property type="match status" value="1"/>
</dbReference>
<dbReference type="InterPro" id="IPR018297">
    <property type="entry name" value="A/G_cyclase_CS"/>
</dbReference>
<feature type="domain" description="Guanylate cyclase" evidence="10">
    <location>
        <begin position="97"/>
        <end position="227"/>
    </location>
</feature>
<comment type="caution">
    <text evidence="11">The sequence shown here is derived from an EMBL/GenBank/DDBJ whole genome shotgun (WGS) entry which is preliminary data.</text>
</comment>
<evidence type="ECO:0000313" key="12">
    <source>
        <dbReference type="Proteomes" id="UP001474421"/>
    </source>
</evidence>
<protein>
    <submittedName>
        <fullName evidence="11">Retinal guanylyl cyclase 2-like</fullName>
    </submittedName>
</protein>
<feature type="compositionally biased region" description="Basic and acidic residues" evidence="9">
    <location>
        <begin position="509"/>
        <end position="554"/>
    </location>
</feature>
<feature type="compositionally biased region" description="Basic and acidic residues" evidence="9">
    <location>
        <begin position="400"/>
        <end position="450"/>
    </location>
</feature>
<keyword evidence="12" id="KW-1185">Reference proteome</keyword>
<keyword evidence="5" id="KW-0472">Membrane</keyword>
<dbReference type="PROSITE" id="PS00452">
    <property type="entry name" value="GUANYLATE_CYCLASE_1"/>
    <property type="match status" value="1"/>
</dbReference>
<dbReference type="GO" id="GO:0035556">
    <property type="term" value="P:intracellular signal transduction"/>
    <property type="evidence" value="ECO:0007669"/>
    <property type="project" value="InterPro"/>
</dbReference>
<dbReference type="GO" id="GO:0004383">
    <property type="term" value="F:guanylate cyclase activity"/>
    <property type="evidence" value="ECO:0007669"/>
    <property type="project" value="TreeGrafter"/>
</dbReference>
<accession>A0AAW1BLF7</accession>
<dbReference type="Proteomes" id="UP001474421">
    <property type="component" value="Unassembled WGS sequence"/>
</dbReference>
<feature type="coiled-coil region" evidence="8">
    <location>
        <begin position="34"/>
        <end position="65"/>
    </location>
</feature>
<evidence type="ECO:0000256" key="1">
    <source>
        <dbReference type="ARBA" id="ARBA00004370"/>
    </source>
</evidence>
<evidence type="ECO:0000256" key="5">
    <source>
        <dbReference type="ARBA" id="ARBA00023136"/>
    </source>
</evidence>
<name>A0AAW1BLF7_CROAD</name>
<dbReference type="Gene3D" id="3.30.70.1230">
    <property type="entry name" value="Nucleotide cyclase"/>
    <property type="match status" value="1"/>
</dbReference>
<dbReference type="PROSITE" id="PS50125">
    <property type="entry name" value="GUANYLATE_CYCLASE_2"/>
    <property type="match status" value="1"/>
</dbReference>
<evidence type="ECO:0000256" key="2">
    <source>
        <dbReference type="ARBA" id="ARBA00022692"/>
    </source>
</evidence>
<dbReference type="GO" id="GO:0000166">
    <property type="term" value="F:nucleotide binding"/>
    <property type="evidence" value="ECO:0007669"/>
    <property type="project" value="UniProtKB-KW"/>
</dbReference>
<dbReference type="CDD" id="cd07302">
    <property type="entry name" value="CHD"/>
    <property type="match status" value="1"/>
</dbReference>
<dbReference type="Pfam" id="PF00211">
    <property type="entry name" value="Guanylate_cyc"/>
    <property type="match status" value="1"/>
</dbReference>
<reference evidence="11 12" key="1">
    <citation type="journal article" date="2024" name="Proc. Natl. Acad. Sci. U.S.A.">
        <title>The genetic regulatory architecture and epigenomic basis for age-related changes in rattlesnake venom.</title>
        <authorList>
            <person name="Hogan M.P."/>
            <person name="Holding M.L."/>
            <person name="Nystrom G.S."/>
            <person name="Colston T.J."/>
            <person name="Bartlett D.A."/>
            <person name="Mason A.J."/>
            <person name="Ellsworth S.A."/>
            <person name="Rautsaw R.M."/>
            <person name="Lawrence K.C."/>
            <person name="Strickland J.L."/>
            <person name="He B."/>
            <person name="Fraser P."/>
            <person name="Margres M.J."/>
            <person name="Gilbert D.M."/>
            <person name="Gibbs H.L."/>
            <person name="Parkinson C.L."/>
            <person name="Rokyta D.R."/>
        </authorList>
    </citation>
    <scope>NUCLEOTIDE SEQUENCE [LARGE SCALE GENOMIC DNA]</scope>
    <source>
        <strain evidence="11">DRR0105</strain>
    </source>
</reference>
<dbReference type="PANTHER" id="PTHR11920:SF477">
    <property type="entry name" value="GUANYLATE CYCLASE D"/>
    <property type="match status" value="1"/>
</dbReference>
<evidence type="ECO:0000313" key="11">
    <source>
        <dbReference type="EMBL" id="KAK9402600.1"/>
    </source>
</evidence>
<dbReference type="FunFam" id="3.30.70.1230:FF:000013">
    <property type="entry name" value="Guanylate cyclase"/>
    <property type="match status" value="1"/>
</dbReference>
<keyword evidence="2" id="KW-0812">Transmembrane</keyword>
<evidence type="ECO:0000256" key="3">
    <source>
        <dbReference type="ARBA" id="ARBA00022741"/>
    </source>
</evidence>
<keyword evidence="3" id="KW-0547">Nucleotide-binding</keyword>
<feature type="compositionally biased region" description="Basic and acidic residues" evidence="9">
    <location>
        <begin position="351"/>
        <end position="368"/>
    </location>
</feature>
<organism evidence="11 12">
    <name type="scientific">Crotalus adamanteus</name>
    <name type="common">Eastern diamondback rattlesnake</name>
    <dbReference type="NCBI Taxonomy" id="8729"/>
    <lineage>
        <taxon>Eukaryota</taxon>
        <taxon>Metazoa</taxon>
        <taxon>Chordata</taxon>
        <taxon>Craniata</taxon>
        <taxon>Vertebrata</taxon>
        <taxon>Euteleostomi</taxon>
        <taxon>Lepidosauria</taxon>
        <taxon>Squamata</taxon>
        <taxon>Bifurcata</taxon>
        <taxon>Unidentata</taxon>
        <taxon>Episquamata</taxon>
        <taxon>Toxicofera</taxon>
        <taxon>Serpentes</taxon>
        <taxon>Colubroidea</taxon>
        <taxon>Viperidae</taxon>
        <taxon>Crotalinae</taxon>
        <taxon>Crotalus</taxon>
    </lineage>
</organism>
<feature type="region of interest" description="Disordered" evidence="9">
    <location>
        <begin position="278"/>
        <end position="554"/>
    </location>
</feature>
<feature type="compositionally biased region" description="Basic residues" evidence="9">
    <location>
        <begin position="451"/>
        <end position="465"/>
    </location>
</feature>
<evidence type="ECO:0000259" key="10">
    <source>
        <dbReference type="PROSITE" id="PS50125"/>
    </source>
</evidence>
<dbReference type="GO" id="GO:0004016">
    <property type="term" value="F:adenylate cyclase activity"/>
    <property type="evidence" value="ECO:0007669"/>
    <property type="project" value="TreeGrafter"/>
</dbReference>
<feature type="compositionally biased region" description="Basic and acidic residues" evidence="9">
    <location>
        <begin position="287"/>
        <end position="339"/>
    </location>
</feature>
<dbReference type="InterPro" id="IPR029787">
    <property type="entry name" value="Nucleotide_cyclase"/>
</dbReference>
<dbReference type="AlphaFoldDB" id="A0AAW1BLF7"/>
<dbReference type="GO" id="GO:0005886">
    <property type="term" value="C:plasma membrane"/>
    <property type="evidence" value="ECO:0007669"/>
    <property type="project" value="TreeGrafter"/>
</dbReference>
<dbReference type="EMBL" id="JAOTOJ010000004">
    <property type="protein sequence ID" value="KAK9402600.1"/>
    <property type="molecule type" value="Genomic_DNA"/>
</dbReference>
<evidence type="ECO:0000256" key="9">
    <source>
        <dbReference type="SAM" id="MobiDB-lite"/>
    </source>
</evidence>
<comment type="similarity">
    <text evidence="7">Belongs to the adenylyl cyclase class-4/guanylyl cyclase family.</text>
</comment>
<keyword evidence="4" id="KW-1133">Transmembrane helix</keyword>
<evidence type="ECO:0000256" key="8">
    <source>
        <dbReference type="SAM" id="Coils"/>
    </source>
</evidence>
<evidence type="ECO:0000256" key="6">
    <source>
        <dbReference type="ARBA" id="ARBA00023239"/>
    </source>
</evidence>
<evidence type="ECO:0000256" key="4">
    <source>
        <dbReference type="ARBA" id="ARBA00022989"/>
    </source>
</evidence>
<keyword evidence="6 7" id="KW-0456">Lyase</keyword>
<feature type="compositionally biased region" description="Basic and acidic residues" evidence="9">
    <location>
        <begin position="466"/>
        <end position="497"/>
    </location>
</feature>
<keyword evidence="8" id="KW-0175">Coiled coil</keyword>
<dbReference type="SMART" id="SM00044">
    <property type="entry name" value="CYCc"/>
    <property type="match status" value="1"/>
</dbReference>
<feature type="compositionally biased region" description="Basic residues" evidence="9">
    <location>
        <begin position="386"/>
        <end position="398"/>
    </location>
</feature>
<comment type="subcellular location">
    <subcellularLocation>
        <location evidence="1">Membrane</location>
    </subcellularLocation>
</comment>
<dbReference type="InterPro" id="IPR001054">
    <property type="entry name" value="A/G_cyclase"/>
</dbReference>
<gene>
    <name evidence="11" type="ORF">NXF25_010956</name>
</gene>
<dbReference type="InterPro" id="IPR050401">
    <property type="entry name" value="Cyclic_nucleotide_synthase"/>
</dbReference>
<proteinExistence type="inferred from homology"/>
<dbReference type="SUPFAM" id="SSF55073">
    <property type="entry name" value="Nucleotide cyclase"/>
    <property type="match status" value="1"/>
</dbReference>
<feature type="compositionally biased region" description="Basic residues" evidence="9">
    <location>
        <begin position="340"/>
        <end position="350"/>
    </location>
</feature>
<dbReference type="GO" id="GO:0007168">
    <property type="term" value="P:receptor guanylyl cyclase signaling pathway"/>
    <property type="evidence" value="ECO:0007669"/>
    <property type="project" value="TreeGrafter"/>
</dbReference>
<dbReference type="GO" id="GO:0001653">
    <property type="term" value="F:peptide receptor activity"/>
    <property type="evidence" value="ECO:0007669"/>
    <property type="project" value="TreeGrafter"/>
</dbReference>